<evidence type="ECO:0000313" key="1">
    <source>
        <dbReference type="EMBL" id="QCC48689.1"/>
    </source>
</evidence>
<proteinExistence type="predicted"/>
<sequence>MTDGTDAEHYIEVAEETEIGGDDATATVRRIRTPKGERLEVRAGDDVLRADALGLESLSWQDLEVFEDFLGHEYDLAARSESAADDEIDCEFTLSNEYADIVVRSVESPDGDRLVIEAPKKHFSVRVDAEGLAGLAAQDTSIFSEFLETPHGPGGHAH</sequence>
<reference evidence="1 4" key="2">
    <citation type="journal article" date="2019" name="Nat. Commun.">
        <title>A new type of DNA phosphorothioation-based antiviral system in archaea.</title>
        <authorList>
            <person name="Xiong L."/>
            <person name="Liu S."/>
            <person name="Chen S."/>
            <person name="Xiao Y."/>
            <person name="Zhu B."/>
            <person name="Gao Y."/>
            <person name="Zhang Y."/>
            <person name="Chen B."/>
            <person name="Luo J."/>
            <person name="Deng Z."/>
            <person name="Chen X."/>
            <person name="Wang L."/>
            <person name="Chen S."/>
        </authorList>
    </citation>
    <scope>NUCLEOTIDE SEQUENCE [LARGE SCALE GENOMIC DNA]</scope>
    <source>
        <strain evidence="1 4">CGMCC 1.10331</strain>
    </source>
</reference>
<evidence type="ECO:0000313" key="3">
    <source>
        <dbReference type="Proteomes" id="UP000236740"/>
    </source>
</evidence>
<organism evidence="2 3">
    <name type="scientific">Halobellus limi</name>
    <dbReference type="NCBI Taxonomy" id="699433"/>
    <lineage>
        <taxon>Archaea</taxon>
        <taxon>Methanobacteriati</taxon>
        <taxon>Methanobacteriota</taxon>
        <taxon>Stenosarchaea group</taxon>
        <taxon>Halobacteria</taxon>
        <taxon>Halobacteriales</taxon>
        <taxon>Haloferacaceae</taxon>
        <taxon>Halobellus</taxon>
    </lineage>
</organism>
<dbReference type="Proteomes" id="UP000236740">
    <property type="component" value="Unassembled WGS sequence"/>
</dbReference>
<dbReference type="OrthoDB" id="296462at2157"/>
<dbReference type="EMBL" id="FNVN01000008">
    <property type="protein sequence ID" value="SEG74656.1"/>
    <property type="molecule type" value="Genomic_DNA"/>
</dbReference>
<dbReference type="EMBL" id="CP031311">
    <property type="protein sequence ID" value="QCC48689.1"/>
    <property type="molecule type" value="Genomic_DNA"/>
</dbReference>
<protein>
    <submittedName>
        <fullName evidence="2">Uncharacterized protein</fullName>
    </submittedName>
</protein>
<dbReference type="AlphaFoldDB" id="A0A1H6CQG3"/>
<evidence type="ECO:0000313" key="2">
    <source>
        <dbReference type="EMBL" id="SEG74656.1"/>
    </source>
</evidence>
<reference evidence="2 3" key="1">
    <citation type="submission" date="2016-10" db="EMBL/GenBank/DDBJ databases">
        <authorList>
            <person name="de Groot N.N."/>
        </authorList>
    </citation>
    <scope>NUCLEOTIDE SEQUENCE [LARGE SCALE GENOMIC DNA]</scope>
    <source>
        <strain evidence="2 3">CGMCC 1.10331</strain>
    </source>
</reference>
<gene>
    <name evidence="1" type="ORF">DV707_14050</name>
    <name evidence="2" type="ORF">SAMN04488133_3612</name>
</gene>
<name>A0A1H6CQG3_9EURY</name>
<evidence type="ECO:0000313" key="4">
    <source>
        <dbReference type="Proteomes" id="UP000296733"/>
    </source>
</evidence>
<dbReference type="RefSeq" id="WP_103993139.1">
    <property type="nucleotide sequence ID" value="NZ_CP031311.1"/>
</dbReference>
<dbReference type="GeneID" id="39859239"/>
<dbReference type="Proteomes" id="UP000296733">
    <property type="component" value="Chromosome"/>
</dbReference>
<keyword evidence="3" id="KW-1185">Reference proteome</keyword>
<accession>A0A1H6CQG3</accession>
<dbReference type="KEGG" id="hlm:DV707_14050"/>